<evidence type="ECO:0000313" key="8">
    <source>
        <dbReference type="Proteomes" id="UP000198481"/>
    </source>
</evidence>
<dbReference type="InterPro" id="IPR029487">
    <property type="entry name" value="NEL_dom"/>
</dbReference>
<comment type="similarity">
    <text evidence="4">Belongs to the LRR-containing bacterial E3 ligase family.</text>
</comment>
<comment type="catalytic activity">
    <reaction evidence="1">
        <text>S-ubiquitinyl-[E2 ubiquitin-conjugating enzyme]-L-cysteine + [acceptor protein]-L-lysine = [E2 ubiquitin-conjugating enzyme]-L-cysteine + N(6)-ubiquitinyl-[acceptor protein]-L-lysine.</text>
        <dbReference type="EC" id="2.3.2.27"/>
    </reaction>
</comment>
<dbReference type="Proteomes" id="UP000198481">
    <property type="component" value="Chromosome I"/>
</dbReference>
<keyword evidence="4" id="KW-0832">Ubl conjugation</keyword>
<keyword evidence="7" id="KW-0436">Ligase</keyword>
<dbReference type="EMBL" id="LT629762">
    <property type="protein sequence ID" value="SDS66700.1"/>
    <property type="molecule type" value="Genomic_DNA"/>
</dbReference>
<accession>A0A1H1U2G1</accession>
<comment type="PTM">
    <text evidence="4">Ubiquitinated in the presence of host E1 ubiquitin-activating enzyme, E2 ubiquitin-conjugating enzyme and ubiquitin.</text>
</comment>
<dbReference type="Gene3D" id="3.80.10.10">
    <property type="entry name" value="Ribonuclease Inhibitor"/>
    <property type="match status" value="1"/>
</dbReference>
<feature type="domain" description="NEL" evidence="6">
    <location>
        <begin position="1415"/>
        <end position="1724"/>
    </location>
</feature>
<evidence type="ECO:0000259" key="6">
    <source>
        <dbReference type="PROSITE" id="PS52053"/>
    </source>
</evidence>
<dbReference type="GO" id="GO:0016567">
    <property type="term" value="P:protein ubiquitination"/>
    <property type="evidence" value="ECO:0007669"/>
    <property type="project" value="InterPro"/>
</dbReference>
<dbReference type="Pfam" id="PF14496">
    <property type="entry name" value="NEL"/>
    <property type="match status" value="1"/>
</dbReference>
<sequence>MTDAQQETAHETAYLSEINDTDIHVDLIRQKSLVVATSVPRESILAAQTLINTFPEWYLKARKLDRDHWRDLFGLRWLFQGYVDELTADLQGIKAFAEPLLLKALKDQLNVELDVRVAELRLYVPSKIIFGISRGADHLRKMTLLDAALHNFEAAEAQADAFSEGSGVFTADEQGAPQRHSMTVAQFVTLARTLDLGAKYQAHIKGVLQPVAATQRVKLQQETVARDKQVFKLAALTAVLKGEITNHGYGALLKVADGEAHRTFYDLPLHNHRLSLMGFRLHGITLFSAVGEPGWAKKAVDSLTSTALRTVLDWAQIVPFLPHQDFERLKLLKAFFANGPKGLSEAMARDQDNYRQSRLIGHVIVYIPDDPEHPLREYDSFSDFMKTLIGQLRTSGYQEFFSRFVAQQDQGAFFRRVNERLKTFTWKQREPLDMGPWWRETAIERPDPEPITNVITDDLWSTLYHERRDKAIADARRIAVPTGDEDAQSRWKRLSGYLDIAWNLFNFTAMLVPGLGEAMLAIMVAQLAEDFAEGIEDWSKGDRDEASAHICSVLINGAQLAMMGAGHVLPGGIPVAVTPSPVVDSLKAVQLPDGTPSLWKPDLAPYERALPLPENSQPDAQGLHDHDGTSVLALENKRYAVKKDPATARPRIQHPVRENAYQPTLAQNDLGGWITELEEPLAWDEDKVWSRLGHSLENLAPERQAQVRTVSGVDHNQLRRMHAEHERAPGILADTIKRFQVYAEVEGLSQQILHNTVTQSLEGFLPTFLCELPFWPESRAIELFETDAASGVYSGASIKYGNANATGTQVIKVSRAQLRGGKLAERVLAALSEDEIHALIGQRVSSMRGERLQALSDRLAMRAGGEIERVFESMYQRGELIEDPRQLLLQRDFAQLPYSVARQLIEQASREELRFIEQKSRLPLRLRTQAREALREVRIARSYEGLYLDAVAGADTERLALHSIAALPGWADNVRIEVRELGFEGTLRDSVGPQSAAIRKVLVVNENGLFEARDDLDLHLHGADDLYAALLHALPDKERTALGFDIFQGAQLKRKVQQQPLARGTFSTVLQDAPINQPAYDPQTMKLPGGMPRDFQRIIPGEANARTRLNSLYPGFVSDDIDRVLDNLYRRNIPLDAYVRSIEHEFSNLCETLQRWRDSPTDAIRFSPAGVAQWHARNELCTLLRRCWQRTGPKGVRAPGLAHPQSLVLDGMPLDRHLVNFPQLQADFDHVTSLSLRNTGVSSGQLRFVQNFRRLRVLDMTDNLLTELPPFIGDMRYLTDLALNGNRIVLTPEAVARLRSLDRVHAMAFSGNPIGLVPDITLMRDLHVLVLEDTGIDTWPTGIFSQQRPRNIYLDMRNNPITQVPQVAPGSFRAELLGRTHLSLSEPPMSAEAIRQVRLYTESVGLDPERAYPPLGTVDSVQWTQGMTTAQWRSQQVIWDELEDEFGSEAFFSLLKDLTETADFKSGGVYRGDLSDKVWRMLKAMHENGELRESLFAEATVPTNCRDGAIQAFNELGMRVLVDEAKSLGNPGLVEGELVELAKGQSRIEQVNAIARRHVAERLAAKEQLRRVDAEGNVVGTIDVVEVHLSFLIGLADRLDLPWQARSMLFRNMAGVTQKMIDDAYDTVIALEQAPLLRESIIAVPFWKDYVEASNRRAFRALRKRYDDVTALKIALDERASGQALTPAAKAKLKEELRILAFELGKPDSAIAPGVVMSDAACNAELADIEAQINQLRQTLTQQAMDRAKVQRVEIPFKVETTTD</sequence>
<dbReference type="Gene3D" id="1.20.58.360">
    <property type="entry name" value="Shigella T3SS effector IpaH defines"/>
    <property type="match status" value="1"/>
</dbReference>
<gene>
    <name evidence="7" type="ORF">SAMN05216222_1979</name>
</gene>
<keyword evidence="4" id="KW-0833">Ubl conjugation pathway</keyword>
<reference evidence="7 8" key="1">
    <citation type="submission" date="2016-10" db="EMBL/GenBank/DDBJ databases">
        <authorList>
            <person name="de Groot N.N."/>
        </authorList>
    </citation>
    <scope>NUCLEOTIDE SEQUENCE [LARGE SCALE GENOMIC DNA]</scope>
    <source>
        <strain evidence="7 8">LMG 26867</strain>
    </source>
</reference>
<dbReference type="SUPFAM" id="SSF52058">
    <property type="entry name" value="L domain-like"/>
    <property type="match status" value="1"/>
</dbReference>
<evidence type="ECO:0000256" key="3">
    <source>
        <dbReference type="ARBA" id="ARBA00023026"/>
    </source>
</evidence>
<keyword evidence="4" id="KW-0808">Transferase</keyword>
<feature type="coiled-coil region" evidence="5">
    <location>
        <begin position="1719"/>
        <end position="1746"/>
    </location>
</feature>
<evidence type="ECO:0000256" key="4">
    <source>
        <dbReference type="PROSITE-ProRule" id="PRU01398"/>
    </source>
</evidence>
<dbReference type="RefSeq" id="WP_092273975.1">
    <property type="nucleotide sequence ID" value="NZ_LT629762.1"/>
</dbReference>
<keyword evidence="5" id="KW-0175">Coiled coil</keyword>
<dbReference type="GO" id="GO:0005576">
    <property type="term" value="C:extracellular region"/>
    <property type="evidence" value="ECO:0007669"/>
    <property type="project" value="UniProtKB-UniRule"/>
</dbReference>
<dbReference type="GO" id="GO:0016874">
    <property type="term" value="F:ligase activity"/>
    <property type="evidence" value="ECO:0007669"/>
    <property type="project" value="UniProtKB-KW"/>
</dbReference>
<dbReference type="InterPro" id="IPR032675">
    <property type="entry name" value="LRR_dom_sf"/>
</dbReference>
<organism evidence="7 8">
    <name type="scientific">Pseudomonas prosekii</name>
    <dbReference type="NCBI Taxonomy" id="1148509"/>
    <lineage>
        <taxon>Bacteria</taxon>
        <taxon>Pseudomonadati</taxon>
        <taxon>Pseudomonadota</taxon>
        <taxon>Gammaproteobacteria</taxon>
        <taxon>Pseudomonadales</taxon>
        <taxon>Pseudomonadaceae</taxon>
        <taxon>Pseudomonas</taxon>
    </lineage>
</organism>
<proteinExistence type="inferred from homology"/>
<evidence type="ECO:0000256" key="2">
    <source>
        <dbReference type="ARBA" id="ARBA00012483"/>
    </source>
</evidence>
<dbReference type="Pfam" id="PF20178">
    <property type="entry name" value="ToxA_N"/>
    <property type="match status" value="2"/>
</dbReference>
<name>A0A1H1U2G1_9PSED</name>
<dbReference type="STRING" id="1148509.SAMN05216222_1979"/>
<evidence type="ECO:0000256" key="5">
    <source>
        <dbReference type="SAM" id="Coils"/>
    </source>
</evidence>
<evidence type="ECO:0000256" key="1">
    <source>
        <dbReference type="ARBA" id="ARBA00000900"/>
    </source>
</evidence>
<keyword evidence="4" id="KW-0964">Secreted</keyword>
<dbReference type="InterPro" id="IPR046673">
    <property type="entry name" value="ToxA_N"/>
</dbReference>
<keyword evidence="4" id="KW-1035">Host cytoplasm</keyword>
<dbReference type="GO" id="GO:0061630">
    <property type="term" value="F:ubiquitin protein ligase activity"/>
    <property type="evidence" value="ECO:0007669"/>
    <property type="project" value="UniProtKB-EC"/>
</dbReference>
<evidence type="ECO:0000313" key="7">
    <source>
        <dbReference type="EMBL" id="SDS66700.1"/>
    </source>
</evidence>
<protein>
    <recommendedName>
        <fullName evidence="2">RING-type E3 ubiquitin transferase</fullName>
        <ecNumber evidence="2">2.3.2.27</ecNumber>
    </recommendedName>
</protein>
<feature type="active site" description="Glycyl thioester intermediate" evidence="4">
    <location>
        <position position="1505"/>
    </location>
</feature>
<dbReference type="PROSITE" id="PS52053">
    <property type="entry name" value="NEL"/>
    <property type="match status" value="1"/>
</dbReference>
<dbReference type="EC" id="2.3.2.27" evidence="2"/>
<keyword evidence="3" id="KW-0843">Virulence</keyword>